<protein>
    <submittedName>
        <fullName evidence="3">AlNc14C199G8651 protein</fullName>
    </submittedName>
</protein>
<accession>F0WQI1</accession>
<feature type="compositionally biased region" description="Polar residues" evidence="1">
    <location>
        <begin position="1"/>
        <end position="12"/>
    </location>
</feature>
<feature type="region of interest" description="Disordered" evidence="1">
    <location>
        <begin position="66"/>
        <end position="104"/>
    </location>
</feature>
<dbReference type="InterPro" id="IPR036283">
    <property type="entry name" value="NOB1_Zf-like_sf"/>
</dbReference>
<gene>
    <name evidence="3" type="primary">AlNc14C199G8651</name>
    <name evidence="3" type="ORF">ALNC14_097340</name>
</gene>
<feature type="domain" description="DZANK-type" evidence="2">
    <location>
        <begin position="198"/>
        <end position="264"/>
    </location>
</feature>
<dbReference type="AlphaFoldDB" id="F0WQI1"/>
<dbReference type="EMBL" id="FR824244">
    <property type="protein sequence ID" value="CCA23590.1"/>
    <property type="molecule type" value="Genomic_DNA"/>
</dbReference>
<feature type="domain" description="DZANK-type" evidence="2">
    <location>
        <begin position="294"/>
        <end position="370"/>
    </location>
</feature>
<feature type="region of interest" description="Disordered" evidence="1">
    <location>
        <begin position="131"/>
        <end position="163"/>
    </location>
</feature>
<dbReference type="SUPFAM" id="SSF144206">
    <property type="entry name" value="NOB1 zinc finger-like"/>
    <property type="match status" value="1"/>
</dbReference>
<dbReference type="Pfam" id="PF12773">
    <property type="entry name" value="DZR"/>
    <property type="match status" value="2"/>
</dbReference>
<organism evidence="3">
    <name type="scientific">Albugo laibachii Nc14</name>
    <dbReference type="NCBI Taxonomy" id="890382"/>
    <lineage>
        <taxon>Eukaryota</taxon>
        <taxon>Sar</taxon>
        <taxon>Stramenopiles</taxon>
        <taxon>Oomycota</taxon>
        <taxon>Peronosporomycetes</taxon>
        <taxon>Albuginales</taxon>
        <taxon>Albuginaceae</taxon>
        <taxon>Albugo</taxon>
    </lineage>
</organism>
<evidence type="ECO:0000313" key="3">
    <source>
        <dbReference type="EMBL" id="CCA23590.1"/>
    </source>
</evidence>
<proteinExistence type="predicted"/>
<dbReference type="HOGENOM" id="CLU_034335_0_0_1"/>
<name>F0WQI1_9STRA</name>
<evidence type="ECO:0000259" key="2">
    <source>
        <dbReference type="Pfam" id="PF12773"/>
    </source>
</evidence>
<feature type="region of interest" description="Disordered" evidence="1">
    <location>
        <begin position="1"/>
        <end position="38"/>
    </location>
</feature>
<evidence type="ECO:0000256" key="1">
    <source>
        <dbReference type="SAM" id="MobiDB-lite"/>
    </source>
</evidence>
<dbReference type="InterPro" id="IPR025874">
    <property type="entry name" value="DZR"/>
</dbReference>
<reference evidence="3" key="1">
    <citation type="journal article" date="2011" name="PLoS Biol.">
        <title>Gene gain and loss during evolution of obligate parasitism in the white rust pathogen of Arabidopsis thaliana.</title>
        <authorList>
            <person name="Kemen E."/>
            <person name="Gardiner A."/>
            <person name="Schultz-Larsen T."/>
            <person name="Kemen A.C."/>
            <person name="Balmuth A.L."/>
            <person name="Robert-Seilaniantz A."/>
            <person name="Bailey K."/>
            <person name="Holub E."/>
            <person name="Studholme D.J."/>
            <person name="Maclean D."/>
            <person name="Jones J.D."/>
        </authorList>
    </citation>
    <scope>NUCLEOTIDE SEQUENCE</scope>
</reference>
<sequence>MDANHSFMSQRESTPRASEDGYPSTYAPGYSNEDEEERVKIEQHKTEMMLRRQESELQARQAREQIELHKQEKVKKKSEMEEKRQEYRREAMEATKRREKLQIQADEANMKAEILRKEALVAQQELEKMQAQRKRREVAREESRRLREEAQRREANRKRAEEEQRRIIEEQNIAEKLSLEAMKLASQAASSVEASPDCSTCSAALKPGQKFCLQCGTKCVQNAPPKHNAPPPTPTSINLKTEARKCQACSFTLKETQKFCPSCGASNLLQPKPESESEATRSSNAPLPMTALSCLSCHSPLKPSQKFCLACGTKAPIGVPVLPTTMNAGPMRLPHSPSVPTETNSIESSKLCRSCGMECNLTAKFCMKCGFNFVREEQEQVDRNVEASRNRRVMETDRERAQRAQMSMLASEAIARQLRNTST</sequence>
<feature type="compositionally biased region" description="Basic and acidic residues" evidence="1">
    <location>
        <begin position="66"/>
        <end position="96"/>
    </location>
</feature>
<reference evidence="3" key="2">
    <citation type="submission" date="2011-02" db="EMBL/GenBank/DDBJ databases">
        <authorList>
            <person name="MacLean D."/>
        </authorList>
    </citation>
    <scope>NUCLEOTIDE SEQUENCE</scope>
</reference>
<feature type="compositionally biased region" description="Basic and acidic residues" evidence="1">
    <location>
        <begin position="138"/>
        <end position="163"/>
    </location>
</feature>